<reference evidence="7 8" key="1">
    <citation type="journal article" date="2019" name="Environ. Microbiol.">
        <title>Species interactions and distinct microbial communities in high Arctic permafrost affected cryosols are associated with the CH4 and CO2 gas fluxes.</title>
        <authorList>
            <person name="Altshuler I."/>
            <person name="Hamel J."/>
            <person name="Turney S."/>
            <person name="Magnuson E."/>
            <person name="Levesque R."/>
            <person name="Greer C."/>
            <person name="Whyte L.G."/>
        </authorList>
    </citation>
    <scope>NUCLEOTIDE SEQUENCE [LARGE SCALE GENOMIC DNA]</scope>
    <source>
        <strain evidence="7 8">E6.1</strain>
    </source>
</reference>
<dbReference type="GO" id="GO:0005886">
    <property type="term" value="C:plasma membrane"/>
    <property type="evidence" value="ECO:0007669"/>
    <property type="project" value="TreeGrafter"/>
</dbReference>
<dbReference type="GO" id="GO:0012505">
    <property type="term" value="C:endomembrane system"/>
    <property type="evidence" value="ECO:0007669"/>
    <property type="project" value="UniProtKB-SubCell"/>
</dbReference>
<evidence type="ECO:0000256" key="6">
    <source>
        <dbReference type="SAM" id="Phobius"/>
    </source>
</evidence>
<keyword evidence="2" id="KW-0813">Transport</keyword>
<feature type="transmembrane region" description="Helical" evidence="6">
    <location>
        <begin position="352"/>
        <end position="369"/>
    </location>
</feature>
<dbReference type="PANTHER" id="PTHR23501:SF191">
    <property type="entry name" value="VACUOLAR BASIC AMINO ACID TRANSPORTER 4"/>
    <property type="match status" value="1"/>
</dbReference>
<protein>
    <submittedName>
        <fullName evidence="7">MFS transporter</fullName>
    </submittedName>
</protein>
<evidence type="ECO:0000256" key="1">
    <source>
        <dbReference type="ARBA" id="ARBA00004127"/>
    </source>
</evidence>
<dbReference type="Proteomes" id="UP000319931">
    <property type="component" value="Unassembled WGS sequence"/>
</dbReference>
<dbReference type="OrthoDB" id="5314453at2"/>
<feature type="transmembrane region" description="Helical" evidence="6">
    <location>
        <begin position="32"/>
        <end position="52"/>
    </location>
</feature>
<dbReference type="SUPFAM" id="SSF103473">
    <property type="entry name" value="MFS general substrate transporter"/>
    <property type="match status" value="1"/>
</dbReference>
<feature type="transmembrane region" description="Helical" evidence="6">
    <location>
        <begin position="416"/>
        <end position="438"/>
    </location>
</feature>
<feature type="transmembrane region" description="Helical" evidence="6">
    <location>
        <begin position="291"/>
        <end position="312"/>
    </location>
</feature>
<organism evidence="7 8">
    <name type="scientific">Sphingomonas glacialis</name>
    <dbReference type="NCBI Taxonomy" id="658225"/>
    <lineage>
        <taxon>Bacteria</taxon>
        <taxon>Pseudomonadati</taxon>
        <taxon>Pseudomonadota</taxon>
        <taxon>Alphaproteobacteria</taxon>
        <taxon>Sphingomonadales</taxon>
        <taxon>Sphingomonadaceae</taxon>
        <taxon>Sphingomonas</taxon>
    </lineage>
</organism>
<name>A0A502G6R0_9SPHN</name>
<dbReference type="InterPro" id="IPR036259">
    <property type="entry name" value="MFS_trans_sf"/>
</dbReference>
<sequence length="521" mass="54480">MTTESAYVFAADEQAGFPGSPFSPRHSSGRKVAYAAMAVLIGIAATFGNALVTVNLPVVAGANGIDLVAASWLSSVFIAFNASGNLLLVRSRITWGIPAVTRTLLILYILAALIEIAYPGFATALGVRAISGLAATGLTTLAIYHLLQIFRGRLQPIGLCIGMTLPQFGTPLARLVPVELLAAGQWHGLQLVEIASALLVLAMTTALPLPPSRRGPAFEPLDFVTIGLLLPGLTLLCVAVGAGRYAWWTDTPWIGASLAAAIFLLISGMAIEHFRARPLIQTRWLATRDILRLVGVALMVRFALAEQTYGAVGLLGLGGLNNDQLHGLFVVIAIAMAGGSITAAVTLSERRLPYQVAIAALLIAAGAWIDSGASNLTRPGELYASQAMLGFGACLFLGPALLYGLLRVLKLGPNYLVSLIVVFSISQNVGGLIGSAFLGTYQVIQSKAHAAALAEHLVVGDVPVAQRLSAQGIGGLYQALQREASVLAFDDVFRLVAVIALGIAVWVILVTATKRHAASGT</sequence>
<gene>
    <name evidence="7" type="ORF">EAH76_03195</name>
</gene>
<keyword evidence="5 6" id="KW-0472">Membrane</keyword>
<dbReference type="GO" id="GO:0022857">
    <property type="term" value="F:transmembrane transporter activity"/>
    <property type="evidence" value="ECO:0007669"/>
    <property type="project" value="TreeGrafter"/>
</dbReference>
<evidence type="ECO:0000256" key="5">
    <source>
        <dbReference type="ARBA" id="ARBA00023136"/>
    </source>
</evidence>
<evidence type="ECO:0000256" key="2">
    <source>
        <dbReference type="ARBA" id="ARBA00022448"/>
    </source>
</evidence>
<feature type="transmembrane region" description="Helical" evidence="6">
    <location>
        <begin position="253"/>
        <end position="271"/>
    </location>
</feature>
<feature type="transmembrane region" description="Helical" evidence="6">
    <location>
        <begin position="159"/>
        <end position="176"/>
    </location>
</feature>
<feature type="transmembrane region" description="Helical" evidence="6">
    <location>
        <begin position="127"/>
        <end position="147"/>
    </location>
</feature>
<feature type="transmembrane region" description="Helical" evidence="6">
    <location>
        <begin position="188"/>
        <end position="209"/>
    </location>
</feature>
<feature type="transmembrane region" description="Helical" evidence="6">
    <location>
        <begin position="492"/>
        <end position="512"/>
    </location>
</feature>
<comment type="caution">
    <text evidence="7">The sequence shown here is derived from an EMBL/GenBank/DDBJ whole genome shotgun (WGS) entry which is preliminary data.</text>
</comment>
<dbReference type="PANTHER" id="PTHR23501">
    <property type="entry name" value="MAJOR FACILITATOR SUPERFAMILY"/>
    <property type="match status" value="1"/>
</dbReference>
<proteinExistence type="predicted"/>
<keyword evidence="3 6" id="KW-0812">Transmembrane</keyword>
<keyword evidence="8" id="KW-1185">Reference proteome</keyword>
<feature type="transmembrane region" description="Helical" evidence="6">
    <location>
        <begin position="64"/>
        <end position="88"/>
    </location>
</feature>
<feature type="transmembrane region" description="Helical" evidence="6">
    <location>
        <begin position="221"/>
        <end position="247"/>
    </location>
</feature>
<feature type="transmembrane region" description="Helical" evidence="6">
    <location>
        <begin position="100"/>
        <end position="121"/>
    </location>
</feature>
<feature type="transmembrane region" description="Helical" evidence="6">
    <location>
        <begin position="324"/>
        <end position="345"/>
    </location>
</feature>
<accession>A0A502G6R0</accession>
<keyword evidence="4 6" id="KW-1133">Transmembrane helix</keyword>
<dbReference type="EMBL" id="RCZC01000001">
    <property type="protein sequence ID" value="TPG56553.1"/>
    <property type="molecule type" value="Genomic_DNA"/>
</dbReference>
<feature type="transmembrane region" description="Helical" evidence="6">
    <location>
        <begin position="389"/>
        <end position="409"/>
    </location>
</feature>
<evidence type="ECO:0000256" key="3">
    <source>
        <dbReference type="ARBA" id="ARBA00022692"/>
    </source>
</evidence>
<evidence type="ECO:0000256" key="4">
    <source>
        <dbReference type="ARBA" id="ARBA00022989"/>
    </source>
</evidence>
<evidence type="ECO:0000313" key="7">
    <source>
        <dbReference type="EMBL" id="TPG56553.1"/>
    </source>
</evidence>
<dbReference type="AlphaFoldDB" id="A0A502G6R0"/>
<evidence type="ECO:0000313" key="8">
    <source>
        <dbReference type="Proteomes" id="UP000319931"/>
    </source>
</evidence>
<comment type="subcellular location">
    <subcellularLocation>
        <location evidence="1">Endomembrane system</location>
        <topology evidence="1">Multi-pass membrane protein</topology>
    </subcellularLocation>
</comment>